<dbReference type="GO" id="GO:0008168">
    <property type="term" value="F:methyltransferase activity"/>
    <property type="evidence" value="ECO:0007669"/>
    <property type="project" value="UniProtKB-KW"/>
</dbReference>
<organism evidence="1">
    <name type="scientific">Salmonella enterica</name>
    <name type="common">Salmonella choleraesuis</name>
    <dbReference type="NCBI Taxonomy" id="28901"/>
    <lineage>
        <taxon>Bacteria</taxon>
        <taxon>Pseudomonadati</taxon>
        <taxon>Pseudomonadota</taxon>
        <taxon>Gammaproteobacteria</taxon>
        <taxon>Enterobacterales</taxon>
        <taxon>Enterobacteriaceae</taxon>
        <taxon>Salmonella</taxon>
    </lineage>
</organism>
<proteinExistence type="predicted"/>
<reference evidence="1" key="1">
    <citation type="submission" date="2018-07" db="EMBL/GenBank/DDBJ databases">
        <authorList>
            <consortium name="GenomeTrakr network: Whole genome sequencing for foodborne pathogen traceback"/>
        </authorList>
    </citation>
    <scope>NUCLEOTIDE SEQUENCE [LARGE SCALE GENOMIC DNA]</scope>
    <source>
        <strain evidence="1">FDA00008842</strain>
    </source>
</reference>
<dbReference type="AlphaFoldDB" id="A0A5U3IKH7"/>
<gene>
    <name evidence="1" type="ORF">VH79_25020</name>
</gene>
<evidence type="ECO:0000313" key="1">
    <source>
        <dbReference type="EMBL" id="EBP4586386.1"/>
    </source>
</evidence>
<sequence length="198" mass="22126">MTMATSGLQFVTGSGLEKHLGGNIAEGDPRTFAPSVWDYLIKRFAINSVLDLGSGLGFAAHYFHCSGLKTVAVEGLPFNVRHSLYPSLQADITKSPVVCRVDLVHCQEVVEHISEEYIENLLTSLTCGRILVMTHAFPGQGGYHHVNEQNSDYWIRQLMRYSFELLEEDTQRIRQLAVADGACYLATSGLLFVNRNWF</sequence>
<dbReference type="InterPro" id="IPR029063">
    <property type="entry name" value="SAM-dependent_MTases_sf"/>
</dbReference>
<keyword evidence="1" id="KW-0808">Transferase</keyword>
<dbReference type="GO" id="GO:0032259">
    <property type="term" value="P:methylation"/>
    <property type="evidence" value="ECO:0007669"/>
    <property type="project" value="UniProtKB-KW"/>
</dbReference>
<dbReference type="Proteomes" id="UP000839610">
    <property type="component" value="Unassembled WGS sequence"/>
</dbReference>
<dbReference type="EMBL" id="AAGLUV010000030">
    <property type="protein sequence ID" value="EBP4586386.1"/>
    <property type="molecule type" value="Genomic_DNA"/>
</dbReference>
<protein>
    <submittedName>
        <fullName evidence="1">Class I SAM-dependent methyltransferase</fullName>
    </submittedName>
</protein>
<dbReference type="Gene3D" id="3.40.50.150">
    <property type="entry name" value="Vaccinia Virus protein VP39"/>
    <property type="match status" value="1"/>
</dbReference>
<comment type="caution">
    <text evidence="1">The sequence shown here is derived from an EMBL/GenBank/DDBJ whole genome shotgun (WGS) entry which is preliminary data.</text>
</comment>
<dbReference type="SUPFAM" id="SSF53335">
    <property type="entry name" value="S-adenosyl-L-methionine-dependent methyltransferases"/>
    <property type="match status" value="1"/>
</dbReference>
<keyword evidence="1" id="KW-0489">Methyltransferase</keyword>
<accession>A0A5U3IKH7</accession>
<name>A0A5U3IKH7_SALER</name>